<reference evidence="2" key="3">
    <citation type="submission" date="2023-06" db="EMBL/GenBank/DDBJ databases">
        <authorList>
            <consortium name="Clinical and Environmental Microbiology Branch: Whole genome sequencing antimicrobial resistance pathogens in the healthcare setting"/>
        </authorList>
    </citation>
    <scope>NUCLEOTIDE SEQUENCE</scope>
    <source>
        <strain evidence="2">2021CK-01020</strain>
    </source>
</reference>
<protein>
    <submittedName>
        <fullName evidence="2">TIGR02444 family protein</fullName>
    </submittedName>
</protein>
<evidence type="ECO:0000313" key="1">
    <source>
        <dbReference type="EMBL" id="CRQ15721.1"/>
    </source>
</evidence>
<proteinExistence type="predicted"/>
<dbReference type="Proteomes" id="UP001297540">
    <property type="component" value="Chromosome"/>
</dbReference>
<name>A0A077K6E6_PSEAI</name>
<accession>A0A077K6E6</accession>
<organism evidence="1 3">
    <name type="scientific">Pseudomonas aeruginosa</name>
    <dbReference type="NCBI Taxonomy" id="287"/>
    <lineage>
        <taxon>Bacteria</taxon>
        <taxon>Pseudomonadati</taxon>
        <taxon>Pseudomonadota</taxon>
        <taxon>Gammaproteobacteria</taxon>
        <taxon>Pseudomonadales</taxon>
        <taxon>Pseudomonadaceae</taxon>
        <taxon>Pseudomonas</taxon>
    </lineage>
</organism>
<dbReference type="Pfam" id="PF09523">
    <property type="entry name" value="DUF2390"/>
    <property type="match status" value="1"/>
</dbReference>
<reference evidence="3" key="2">
    <citation type="submission" date="2015-06" db="EMBL/GenBank/DDBJ databases">
        <authorList>
            <person name="Radhakrishnan Rajesh"/>
            <person name="Underwood Anthony"/>
            <person name="Al-Shahib Ali"/>
        </authorList>
    </citation>
    <scope>NUCLEOTIDE SEQUENCE [LARGE SCALE GENOMIC DNA]</scope>
    <source>
        <strain evidence="3">P19_London_7_VIM_2_05_10</strain>
    </source>
</reference>
<evidence type="ECO:0000313" key="2">
    <source>
        <dbReference type="EMBL" id="WOS77808.1"/>
    </source>
</evidence>
<gene>
    <name evidence="2" type="ORF">L4V69_35910</name>
    <name evidence="1" type="ORF">PAERUG_P19_London_7_VIM_2_05_10_06992</name>
</gene>
<reference evidence="2" key="4">
    <citation type="submission" date="2023-10" db="EMBL/GenBank/DDBJ databases">
        <title>Pathogen: clinical or host-associated sample.</title>
        <authorList>
            <person name="Hergert J."/>
            <person name="Casey R."/>
            <person name="Wagner J."/>
            <person name="Young E.L."/>
            <person name="Oakeson K.F."/>
        </authorList>
    </citation>
    <scope>NUCLEOTIDE SEQUENCE</scope>
    <source>
        <strain evidence="2">2021CK-01020</strain>
    </source>
</reference>
<dbReference type="KEGG" id="paeb:NCGM1900_6051"/>
<dbReference type="EMBL" id="CVVU01000278">
    <property type="protein sequence ID" value="CRQ15721.1"/>
    <property type="molecule type" value="Genomic_DNA"/>
</dbReference>
<evidence type="ECO:0000313" key="3">
    <source>
        <dbReference type="Proteomes" id="UP000045039"/>
    </source>
</evidence>
<dbReference type="InterPro" id="IPR012659">
    <property type="entry name" value="CHP02444"/>
</dbReference>
<dbReference type="NCBIfam" id="TIGR02444">
    <property type="entry name" value="TIGR02444 family protein"/>
    <property type="match status" value="1"/>
</dbReference>
<sequence>MTGNVWKFAVDVYAQPGVETACLALQEQGADVCLLLVAAWLGRRGVSCSKERAQILENAARPWRETVIEPLRRLRCAWREAATHDACLAELREEMKAQELRAEREHLQRLADLATAWLEGQEANRNADAWLQACSRDICTEAERRALLVLGSAALQTAP</sequence>
<dbReference type="Proteomes" id="UP000045039">
    <property type="component" value="Unassembled WGS sequence"/>
</dbReference>
<dbReference type="RefSeq" id="WP_003096377.1">
    <property type="nucleotide sequence ID" value="NZ_AP014622.1"/>
</dbReference>
<reference evidence="1" key="1">
    <citation type="submission" date="2015-06" db="EMBL/GenBank/DDBJ databases">
        <authorList>
            <person name="Radhakrishnan R."/>
            <person name="Underwood A."/>
            <person name="Al-Shahib A."/>
        </authorList>
    </citation>
    <scope>NUCLEOTIDE SEQUENCE</scope>
    <source>
        <strain evidence="1">P19_London_7_VIM_2_05_10</strain>
    </source>
</reference>
<dbReference type="AlphaFoldDB" id="A0A077K6E6"/>
<dbReference type="EMBL" id="CP136986">
    <property type="protein sequence ID" value="WOS77808.1"/>
    <property type="molecule type" value="Genomic_DNA"/>
</dbReference>